<dbReference type="Pfam" id="PF00293">
    <property type="entry name" value="NUDIX"/>
    <property type="match status" value="1"/>
</dbReference>
<proteinExistence type="predicted"/>
<dbReference type="PANTHER" id="PTHR43046">
    <property type="entry name" value="GDP-MANNOSE MANNOSYL HYDROLASE"/>
    <property type="match status" value="1"/>
</dbReference>
<keyword evidence="5" id="KW-1185">Reference proteome</keyword>
<evidence type="ECO:0000256" key="1">
    <source>
        <dbReference type="ARBA" id="ARBA00001946"/>
    </source>
</evidence>
<evidence type="ECO:0000313" key="4">
    <source>
        <dbReference type="EMBL" id="GAA3717254.1"/>
    </source>
</evidence>
<evidence type="ECO:0000259" key="3">
    <source>
        <dbReference type="PROSITE" id="PS51462"/>
    </source>
</evidence>
<reference evidence="5" key="1">
    <citation type="journal article" date="2019" name="Int. J. Syst. Evol. Microbiol.">
        <title>The Global Catalogue of Microorganisms (GCM) 10K type strain sequencing project: providing services to taxonomists for standard genome sequencing and annotation.</title>
        <authorList>
            <consortium name="The Broad Institute Genomics Platform"/>
            <consortium name="The Broad Institute Genome Sequencing Center for Infectious Disease"/>
            <person name="Wu L."/>
            <person name="Ma J."/>
        </authorList>
    </citation>
    <scope>NUCLEOTIDE SEQUENCE [LARGE SCALE GENOMIC DNA]</scope>
    <source>
        <strain evidence="5">JCM 16904</strain>
    </source>
</reference>
<comment type="caution">
    <text evidence="4">The sequence shown here is derived from an EMBL/GenBank/DDBJ whole genome shotgun (WGS) entry which is preliminary data.</text>
</comment>
<dbReference type="PROSITE" id="PS51462">
    <property type="entry name" value="NUDIX"/>
    <property type="match status" value="1"/>
</dbReference>
<dbReference type="Proteomes" id="UP001500902">
    <property type="component" value="Unassembled WGS sequence"/>
</dbReference>
<dbReference type="Gene3D" id="3.90.79.10">
    <property type="entry name" value="Nucleoside Triphosphate Pyrophosphohydrolase"/>
    <property type="match status" value="1"/>
</dbReference>
<sequence length="179" mass="20152">MNQGVGREMPFSRTKIRVGCLVFCKDEVVLIRRTRPSGDHYSVPGGNVGHGEDLIDALRRELREELKLDLDRATWPQLCWVQDQMVSRPGPTAPPRKLHFLFRIHIEARVRSELATVEHDELPDGDVEEGEFVWVDYRSVSSLQLYPALGNALAALPGPDAPAGNVLLPALTDETYRWV</sequence>
<evidence type="ECO:0000256" key="2">
    <source>
        <dbReference type="ARBA" id="ARBA00022801"/>
    </source>
</evidence>
<dbReference type="EMBL" id="BAAAZP010000237">
    <property type="protein sequence ID" value="GAA3717254.1"/>
    <property type="molecule type" value="Genomic_DNA"/>
</dbReference>
<dbReference type="InterPro" id="IPR015797">
    <property type="entry name" value="NUDIX_hydrolase-like_dom_sf"/>
</dbReference>
<dbReference type="PANTHER" id="PTHR43046:SF14">
    <property type="entry name" value="MUTT_NUDIX FAMILY PROTEIN"/>
    <property type="match status" value="1"/>
</dbReference>
<feature type="domain" description="Nudix hydrolase" evidence="3">
    <location>
        <begin position="13"/>
        <end position="157"/>
    </location>
</feature>
<name>A0ABP7ECD2_9ACTN</name>
<comment type="cofactor">
    <cofactor evidence="1">
        <name>Mg(2+)</name>
        <dbReference type="ChEBI" id="CHEBI:18420"/>
    </cofactor>
</comment>
<gene>
    <name evidence="4" type="ORF">GCM10022224_098700</name>
</gene>
<evidence type="ECO:0000313" key="5">
    <source>
        <dbReference type="Proteomes" id="UP001500902"/>
    </source>
</evidence>
<keyword evidence="2" id="KW-0378">Hydrolase</keyword>
<protein>
    <recommendedName>
        <fullName evidence="3">Nudix hydrolase domain-containing protein</fullName>
    </recommendedName>
</protein>
<dbReference type="InterPro" id="IPR000086">
    <property type="entry name" value="NUDIX_hydrolase_dom"/>
</dbReference>
<accession>A0ABP7ECD2</accession>
<dbReference type="RefSeq" id="WP_344896155.1">
    <property type="nucleotide sequence ID" value="NZ_BAAAZP010000237.1"/>
</dbReference>
<organism evidence="4 5">
    <name type="scientific">Nonomuraea antimicrobica</name>
    <dbReference type="NCBI Taxonomy" id="561173"/>
    <lineage>
        <taxon>Bacteria</taxon>
        <taxon>Bacillati</taxon>
        <taxon>Actinomycetota</taxon>
        <taxon>Actinomycetes</taxon>
        <taxon>Streptosporangiales</taxon>
        <taxon>Streptosporangiaceae</taxon>
        <taxon>Nonomuraea</taxon>
    </lineage>
</organism>
<dbReference type="SUPFAM" id="SSF55811">
    <property type="entry name" value="Nudix"/>
    <property type="match status" value="1"/>
</dbReference>